<dbReference type="RefSeq" id="WP_182558784.1">
    <property type="nucleotide sequence ID" value="NZ_JACGWT010000001.1"/>
</dbReference>
<accession>A0A7W3IQ87</accession>
<feature type="transmembrane region" description="Helical" evidence="6">
    <location>
        <begin position="219"/>
        <end position="242"/>
    </location>
</feature>
<gene>
    <name evidence="7" type="ORF">FHX74_000847</name>
</gene>
<keyword evidence="3 6" id="KW-0812">Transmembrane</keyword>
<evidence type="ECO:0000256" key="2">
    <source>
        <dbReference type="ARBA" id="ARBA00022475"/>
    </source>
</evidence>
<dbReference type="Proteomes" id="UP000523079">
    <property type="component" value="Unassembled WGS sequence"/>
</dbReference>
<dbReference type="PANTHER" id="PTHR30250:SF26">
    <property type="entry name" value="PSMA PROTEIN"/>
    <property type="match status" value="1"/>
</dbReference>
<feature type="transmembrane region" description="Helical" evidence="6">
    <location>
        <begin position="86"/>
        <end position="110"/>
    </location>
</feature>
<evidence type="ECO:0000256" key="3">
    <source>
        <dbReference type="ARBA" id="ARBA00022692"/>
    </source>
</evidence>
<dbReference type="AlphaFoldDB" id="A0A7W3IQ87"/>
<dbReference type="CDD" id="cd13126">
    <property type="entry name" value="MATE_like_11"/>
    <property type="match status" value="1"/>
</dbReference>
<dbReference type="PANTHER" id="PTHR30250">
    <property type="entry name" value="PST FAMILY PREDICTED COLANIC ACID TRANSPORTER"/>
    <property type="match status" value="1"/>
</dbReference>
<feature type="transmembrane region" description="Helical" evidence="6">
    <location>
        <begin position="321"/>
        <end position="342"/>
    </location>
</feature>
<evidence type="ECO:0000256" key="6">
    <source>
        <dbReference type="SAM" id="Phobius"/>
    </source>
</evidence>
<evidence type="ECO:0000256" key="4">
    <source>
        <dbReference type="ARBA" id="ARBA00022989"/>
    </source>
</evidence>
<feature type="transmembrane region" description="Helical" evidence="6">
    <location>
        <begin position="286"/>
        <end position="309"/>
    </location>
</feature>
<feature type="transmembrane region" description="Helical" evidence="6">
    <location>
        <begin position="254"/>
        <end position="274"/>
    </location>
</feature>
<comment type="subcellular location">
    <subcellularLocation>
        <location evidence="1">Cell membrane</location>
        <topology evidence="1">Multi-pass membrane protein</topology>
    </subcellularLocation>
</comment>
<name>A0A7W3IQ87_9ACTN</name>
<dbReference type="GO" id="GO:0005886">
    <property type="term" value="C:plasma membrane"/>
    <property type="evidence" value="ECO:0007669"/>
    <property type="project" value="UniProtKB-SubCell"/>
</dbReference>
<sequence>MKRALAPSRLLGRIGGNVVDQVLSALSNVALSIVVARSVDAHAFGAFSIAFLVFGIAIAVTRAVVGQPLQIAFSAQSPEVVREAAARAFGFALLAGMGGALISLGVGAALGGQTGLALIALAPVLPGLLVQDSCRMCFFALGRAWHAALIDGVWTVLQFCALAVLVLTATAGLGSLVLAWGLAGTVAGVLGLIVLRVVPRPARGISWLVEQRELSRFLFAEYVIGLGAMQLAILIVGAIVSANAVGSLRAAQVLLGPLGVVGAAVFQFAVPEIARRPELDARRRGLFGLGISGVLGTITAVYLVVLLLIPDRWGSALFGDSWAGAALVLLPMGLSSLASSLANGPAGVLYGMGQAQRTFRINLIKGPILLATVIGGAYLWAETGAAWALALTEAVVLPLWLLALRRALAAPVPAPREPLVQAAG</sequence>
<organism evidence="7 8">
    <name type="scientific">Microlunatus kandeliicorticis</name>
    <dbReference type="NCBI Taxonomy" id="1759536"/>
    <lineage>
        <taxon>Bacteria</taxon>
        <taxon>Bacillati</taxon>
        <taxon>Actinomycetota</taxon>
        <taxon>Actinomycetes</taxon>
        <taxon>Propionibacteriales</taxon>
        <taxon>Propionibacteriaceae</taxon>
        <taxon>Microlunatus</taxon>
    </lineage>
</organism>
<protein>
    <submittedName>
        <fullName evidence="7">O-antigen/teichoic acid export membrane protein</fullName>
    </submittedName>
</protein>
<comment type="caution">
    <text evidence="7">The sequence shown here is derived from an EMBL/GenBank/DDBJ whole genome shotgun (WGS) entry which is preliminary data.</text>
</comment>
<evidence type="ECO:0000256" key="1">
    <source>
        <dbReference type="ARBA" id="ARBA00004651"/>
    </source>
</evidence>
<feature type="transmembrane region" description="Helical" evidence="6">
    <location>
        <begin position="177"/>
        <end position="198"/>
    </location>
</feature>
<proteinExistence type="predicted"/>
<keyword evidence="8" id="KW-1185">Reference proteome</keyword>
<dbReference type="InterPro" id="IPR050833">
    <property type="entry name" value="Poly_Biosynth_Transport"/>
</dbReference>
<keyword evidence="2" id="KW-1003">Cell membrane</keyword>
<evidence type="ECO:0000313" key="7">
    <source>
        <dbReference type="EMBL" id="MBA8793253.1"/>
    </source>
</evidence>
<feature type="transmembrane region" description="Helical" evidence="6">
    <location>
        <begin position="363"/>
        <end position="380"/>
    </location>
</feature>
<feature type="transmembrane region" description="Helical" evidence="6">
    <location>
        <begin position="116"/>
        <end position="141"/>
    </location>
</feature>
<feature type="transmembrane region" description="Helical" evidence="6">
    <location>
        <begin position="45"/>
        <end position="65"/>
    </location>
</feature>
<dbReference type="EMBL" id="JACGWT010000001">
    <property type="protein sequence ID" value="MBA8793253.1"/>
    <property type="molecule type" value="Genomic_DNA"/>
</dbReference>
<feature type="transmembrane region" description="Helical" evidence="6">
    <location>
        <begin position="153"/>
        <end position="171"/>
    </location>
</feature>
<keyword evidence="5 6" id="KW-0472">Membrane</keyword>
<reference evidence="7 8" key="1">
    <citation type="submission" date="2020-07" db="EMBL/GenBank/DDBJ databases">
        <title>Sequencing the genomes of 1000 actinobacteria strains.</title>
        <authorList>
            <person name="Klenk H.-P."/>
        </authorList>
    </citation>
    <scope>NUCLEOTIDE SEQUENCE [LARGE SCALE GENOMIC DNA]</scope>
    <source>
        <strain evidence="7 8">DSM 100723</strain>
    </source>
</reference>
<evidence type="ECO:0000313" key="8">
    <source>
        <dbReference type="Proteomes" id="UP000523079"/>
    </source>
</evidence>
<keyword evidence="4 6" id="KW-1133">Transmembrane helix</keyword>
<evidence type="ECO:0000256" key="5">
    <source>
        <dbReference type="ARBA" id="ARBA00023136"/>
    </source>
</evidence>
<feature type="transmembrane region" description="Helical" evidence="6">
    <location>
        <begin position="386"/>
        <end position="404"/>
    </location>
</feature>